<evidence type="ECO:0000313" key="2">
    <source>
        <dbReference type="Proteomes" id="UP000199048"/>
    </source>
</evidence>
<keyword evidence="2" id="KW-1185">Reference proteome</keyword>
<dbReference type="AlphaFoldDB" id="A0A1I4QJI9"/>
<sequence length="152" mass="17102">MACRAPAGTAYRDDFYAWTQEQVGRLRVGDITGLDRANLAEEIESLGRTQFASLVRALENILANMLTIDHRAGSQNRRKAIEIAMHRKHVSDELHDSPSLKNRLGDAVERAYRCARLEAADTTGLALRHFPEACPYTYQDIMDRPFAIDPDS</sequence>
<accession>A0A1I4QJI9</accession>
<dbReference type="STRING" id="582667.SAMN05192568_103022"/>
<dbReference type="Gene3D" id="1.20.1220.20">
    <property type="entry name" value="Uncharcterised protein PF01724"/>
    <property type="match status" value="1"/>
</dbReference>
<proteinExistence type="predicted"/>
<dbReference type="Pfam" id="PF01724">
    <property type="entry name" value="DUF29"/>
    <property type="match status" value="1"/>
</dbReference>
<dbReference type="PANTHER" id="PTHR34235">
    <property type="entry name" value="SLR1203 PROTEIN-RELATED"/>
    <property type="match status" value="1"/>
</dbReference>
<organism evidence="1 2">
    <name type="scientific">Methylobacterium pseudosasicola</name>
    <dbReference type="NCBI Taxonomy" id="582667"/>
    <lineage>
        <taxon>Bacteria</taxon>
        <taxon>Pseudomonadati</taxon>
        <taxon>Pseudomonadota</taxon>
        <taxon>Alphaproteobacteria</taxon>
        <taxon>Hyphomicrobiales</taxon>
        <taxon>Methylobacteriaceae</taxon>
        <taxon>Methylobacterium</taxon>
    </lineage>
</organism>
<reference evidence="2" key="1">
    <citation type="submission" date="2016-10" db="EMBL/GenBank/DDBJ databases">
        <authorList>
            <person name="Varghese N."/>
            <person name="Submissions S."/>
        </authorList>
    </citation>
    <scope>NUCLEOTIDE SEQUENCE [LARGE SCALE GENOMIC DNA]</scope>
    <source>
        <strain evidence="2">BL36</strain>
    </source>
</reference>
<name>A0A1I4QJI9_9HYPH</name>
<dbReference type="RefSeq" id="WP_092044466.1">
    <property type="nucleotide sequence ID" value="NZ_FOTK01000030.1"/>
</dbReference>
<evidence type="ECO:0008006" key="3">
    <source>
        <dbReference type="Google" id="ProtNLM"/>
    </source>
</evidence>
<dbReference type="InterPro" id="IPR002636">
    <property type="entry name" value="DUF29"/>
</dbReference>
<gene>
    <name evidence="1" type="ORF">SAMN05192568_103022</name>
</gene>
<evidence type="ECO:0000313" key="1">
    <source>
        <dbReference type="EMBL" id="SFM40221.1"/>
    </source>
</evidence>
<protein>
    <recommendedName>
        <fullName evidence="3">DUF29 domain-containing protein</fullName>
    </recommendedName>
</protein>
<dbReference type="Proteomes" id="UP000199048">
    <property type="component" value="Unassembled WGS sequence"/>
</dbReference>
<dbReference type="OrthoDB" id="425753at2"/>
<dbReference type="EMBL" id="FOTK01000030">
    <property type="protein sequence ID" value="SFM40221.1"/>
    <property type="molecule type" value="Genomic_DNA"/>
</dbReference>